<dbReference type="PANTHER" id="PTHR43658:SF8">
    <property type="entry name" value="17-BETA-HYDROXYSTEROID DEHYDROGENASE 14-RELATED"/>
    <property type="match status" value="1"/>
</dbReference>
<dbReference type="InterPro" id="IPR036291">
    <property type="entry name" value="NAD(P)-bd_dom_sf"/>
</dbReference>
<dbReference type="Proteomes" id="UP000249915">
    <property type="component" value="Unassembled WGS sequence"/>
</dbReference>
<dbReference type="RefSeq" id="WP_112285726.1">
    <property type="nucleotide sequence ID" value="NZ_MASW01000014.1"/>
</dbReference>
<dbReference type="Pfam" id="PF00106">
    <property type="entry name" value="adh_short"/>
    <property type="match status" value="1"/>
</dbReference>
<feature type="domain" description="Ketoreductase" evidence="4">
    <location>
        <begin position="6"/>
        <end position="192"/>
    </location>
</feature>
<comment type="similarity">
    <text evidence="1 3">Belongs to the short-chain dehydrogenases/reductases (SDR) family.</text>
</comment>
<evidence type="ECO:0000256" key="3">
    <source>
        <dbReference type="RuleBase" id="RU000363"/>
    </source>
</evidence>
<dbReference type="PRINTS" id="PR00080">
    <property type="entry name" value="SDRFAMILY"/>
</dbReference>
<accession>A0A2V4AE06</accession>
<dbReference type="InterPro" id="IPR002347">
    <property type="entry name" value="SDR_fam"/>
</dbReference>
<gene>
    <name evidence="5" type="ORF">BAY60_34710</name>
</gene>
<keyword evidence="2" id="KW-0560">Oxidoreductase</keyword>
<dbReference type="InterPro" id="IPR057326">
    <property type="entry name" value="KR_dom"/>
</dbReference>
<reference evidence="5 6" key="1">
    <citation type="submission" date="2016-07" db="EMBL/GenBank/DDBJ databases">
        <title>Draft genome sequence of Prauserella muralis DSM 45305, isolated from a mould-covered wall in an indoor environment.</title>
        <authorList>
            <person name="Ruckert C."/>
            <person name="Albersmeier A."/>
            <person name="Jiang C.-L."/>
            <person name="Jiang Y."/>
            <person name="Kalinowski J."/>
            <person name="Schneider O."/>
            <person name="Winkler A."/>
            <person name="Zotchev S.B."/>
        </authorList>
    </citation>
    <scope>NUCLEOTIDE SEQUENCE [LARGE SCALE GENOMIC DNA]</scope>
    <source>
        <strain evidence="5 6">DSM 45305</strain>
    </source>
</reference>
<evidence type="ECO:0000313" key="5">
    <source>
        <dbReference type="EMBL" id="PXY17435.1"/>
    </source>
</evidence>
<comment type="caution">
    <text evidence="5">The sequence shown here is derived from an EMBL/GenBank/DDBJ whole genome shotgun (WGS) entry which is preliminary data.</text>
</comment>
<dbReference type="InterPro" id="IPR020904">
    <property type="entry name" value="Sc_DH/Rdtase_CS"/>
</dbReference>
<dbReference type="PANTHER" id="PTHR43658">
    <property type="entry name" value="SHORT-CHAIN DEHYDROGENASE/REDUCTASE"/>
    <property type="match status" value="1"/>
</dbReference>
<name>A0A2V4AE06_9PSEU</name>
<dbReference type="AlphaFoldDB" id="A0A2V4AE06"/>
<evidence type="ECO:0000259" key="4">
    <source>
        <dbReference type="SMART" id="SM00822"/>
    </source>
</evidence>
<dbReference type="PROSITE" id="PS00061">
    <property type="entry name" value="ADH_SHORT"/>
    <property type="match status" value="1"/>
</dbReference>
<protein>
    <submittedName>
        <fullName evidence="5">3-hydroxy-2-methylbutyryl-CoA dehydrogenase</fullName>
    </submittedName>
</protein>
<dbReference type="OrthoDB" id="9795647at2"/>
<dbReference type="Gene3D" id="3.40.50.720">
    <property type="entry name" value="NAD(P)-binding Rossmann-like Domain"/>
    <property type="match status" value="1"/>
</dbReference>
<dbReference type="FunFam" id="3.40.50.720:FF:000173">
    <property type="entry name" value="3-oxoacyl-[acyl-carrier protein] reductase"/>
    <property type="match status" value="1"/>
</dbReference>
<dbReference type="GO" id="GO:0016491">
    <property type="term" value="F:oxidoreductase activity"/>
    <property type="evidence" value="ECO:0007669"/>
    <property type="project" value="UniProtKB-KW"/>
</dbReference>
<evidence type="ECO:0000256" key="1">
    <source>
        <dbReference type="ARBA" id="ARBA00006484"/>
    </source>
</evidence>
<dbReference type="EMBL" id="MASW01000014">
    <property type="protein sequence ID" value="PXY17435.1"/>
    <property type="molecule type" value="Genomic_DNA"/>
</dbReference>
<dbReference type="SMART" id="SM00822">
    <property type="entry name" value="PKS_KR"/>
    <property type="match status" value="1"/>
</dbReference>
<sequence>MDLKDRVAVVTGAASGLGLATTRALAGRGARVAVLDRDSDAARRLAAENRDNLLPVPVDVADEESVTAAMTTIEENLGAVHLCVNAAGVATPGKVLHHGQPLPLADFRAVVTTNLLGAFDVMRHCTALMARNDPGEDGERGIVINISSGAAWQGQKGQAAYAASKAGLIGLMLPAARDLADHGIRVVTIAPGLFDTGITAGMPDKVRSGLTSMVLNPPRMGHPDELAALVSHIAENRYLNAATLSIDAGARMV</sequence>
<dbReference type="SUPFAM" id="SSF51735">
    <property type="entry name" value="NAD(P)-binding Rossmann-fold domains"/>
    <property type="match status" value="1"/>
</dbReference>
<organism evidence="5 6">
    <name type="scientific">Prauserella muralis</name>
    <dbReference type="NCBI Taxonomy" id="588067"/>
    <lineage>
        <taxon>Bacteria</taxon>
        <taxon>Bacillati</taxon>
        <taxon>Actinomycetota</taxon>
        <taxon>Actinomycetes</taxon>
        <taxon>Pseudonocardiales</taxon>
        <taxon>Pseudonocardiaceae</taxon>
        <taxon>Prauserella</taxon>
    </lineage>
</organism>
<proteinExistence type="inferred from homology"/>
<keyword evidence="6" id="KW-1185">Reference proteome</keyword>
<dbReference type="PRINTS" id="PR00081">
    <property type="entry name" value="GDHRDH"/>
</dbReference>
<evidence type="ECO:0000256" key="2">
    <source>
        <dbReference type="ARBA" id="ARBA00023002"/>
    </source>
</evidence>
<evidence type="ECO:0000313" key="6">
    <source>
        <dbReference type="Proteomes" id="UP000249915"/>
    </source>
</evidence>